<evidence type="ECO:0000313" key="1">
    <source>
        <dbReference type="EMBL" id="CAE8720738.1"/>
    </source>
</evidence>
<protein>
    <submittedName>
        <fullName evidence="1">Uncharacterized protein</fullName>
    </submittedName>
</protein>
<dbReference type="EMBL" id="CAJNNW010033865">
    <property type="protein sequence ID" value="CAE8720738.1"/>
    <property type="molecule type" value="Genomic_DNA"/>
</dbReference>
<accession>A0A813L6Q4</accession>
<dbReference type="AlphaFoldDB" id="A0A813L6Q4"/>
<dbReference type="Proteomes" id="UP000626109">
    <property type="component" value="Unassembled WGS sequence"/>
</dbReference>
<evidence type="ECO:0000313" key="2">
    <source>
        <dbReference type="Proteomes" id="UP000626109"/>
    </source>
</evidence>
<reference evidence="1" key="1">
    <citation type="submission" date="2021-02" db="EMBL/GenBank/DDBJ databases">
        <authorList>
            <person name="Dougan E. K."/>
            <person name="Rhodes N."/>
            <person name="Thang M."/>
            <person name="Chan C."/>
        </authorList>
    </citation>
    <scope>NUCLEOTIDE SEQUENCE</scope>
</reference>
<name>A0A813L6Q4_POLGL</name>
<gene>
    <name evidence="1" type="ORF">PGLA2088_LOCUS41508</name>
</gene>
<sequence>MAVVSVPGALSDDELRLKCEELMIFAPREGAFLELPAGKAQADVIVKFSRAQGSLAFWIESADAASPLKGPLNVLATVPLEDYALRGIPEGTYTIHAMLWEVAAGAPDAQPRTSEELLGSSSAFRLLRGRTSVSFTVKRFEDFVPKYEWKPVAHWHRLPPGLEIVLDLGGSGDRKARIPQPWQWDARVADEAVPKRVPVMADTTMALLLSLMGFSTNTHEVVWGQDDGKHEQVLEVNWTSTQANLFQYSRQIFVRMKKARINHAV</sequence>
<proteinExistence type="predicted"/>
<comment type="caution">
    <text evidence="1">The sequence shown here is derived from an EMBL/GenBank/DDBJ whole genome shotgun (WGS) entry which is preliminary data.</text>
</comment>
<organism evidence="1 2">
    <name type="scientific">Polarella glacialis</name>
    <name type="common">Dinoflagellate</name>
    <dbReference type="NCBI Taxonomy" id="89957"/>
    <lineage>
        <taxon>Eukaryota</taxon>
        <taxon>Sar</taxon>
        <taxon>Alveolata</taxon>
        <taxon>Dinophyceae</taxon>
        <taxon>Suessiales</taxon>
        <taxon>Suessiaceae</taxon>
        <taxon>Polarella</taxon>
    </lineage>
</organism>